<dbReference type="SUPFAM" id="SSF56059">
    <property type="entry name" value="Glutathione synthetase ATP-binding domain-like"/>
    <property type="match status" value="1"/>
</dbReference>
<proteinExistence type="predicted"/>
<evidence type="ECO:0000256" key="2">
    <source>
        <dbReference type="ARBA" id="ARBA00022741"/>
    </source>
</evidence>
<protein>
    <recommendedName>
        <fullName evidence="4">ATP-grasp domain-containing protein</fullName>
    </recommendedName>
</protein>
<sequence>FSIFASRIDDRQQYNRFIRSYRRQKGKFSKPLNILLEKYSDLKINADYLIAEKLMRGQQVTLEGYVYNKKIEILGITDSIMYSETISFKRFEYPSSMTAKIQERMAEIAKVFISSIGFDNGVFNIEFFYDPEEDTVKIIEANPRMASQFADLMEKVEGINTYKIQIDLSLGKEPYFKKRSGIFKYATSFVLRSFKDKRIIKLPDKNDIEKVLNIYPEARIEIYGKEDAFLSEELQDMQSYRYGVINLGG</sequence>
<comment type="caution">
    <text evidence="5">The sequence shown here is derived from an EMBL/GenBank/DDBJ whole genome shotgun (WGS) entry which is preliminary data.</text>
</comment>
<dbReference type="AlphaFoldDB" id="X0XXP4"/>
<dbReference type="GO" id="GO:0046872">
    <property type="term" value="F:metal ion binding"/>
    <property type="evidence" value="ECO:0007669"/>
    <property type="project" value="InterPro"/>
</dbReference>
<evidence type="ECO:0000256" key="1">
    <source>
        <dbReference type="ARBA" id="ARBA00022598"/>
    </source>
</evidence>
<organism evidence="5">
    <name type="scientific">marine sediment metagenome</name>
    <dbReference type="NCBI Taxonomy" id="412755"/>
    <lineage>
        <taxon>unclassified sequences</taxon>
        <taxon>metagenomes</taxon>
        <taxon>ecological metagenomes</taxon>
    </lineage>
</organism>
<evidence type="ECO:0000256" key="3">
    <source>
        <dbReference type="ARBA" id="ARBA00022840"/>
    </source>
</evidence>
<evidence type="ECO:0000313" key="5">
    <source>
        <dbReference type="EMBL" id="GAG29511.1"/>
    </source>
</evidence>
<dbReference type="InterPro" id="IPR005479">
    <property type="entry name" value="CPAse_ATP-bd"/>
</dbReference>
<keyword evidence="3" id="KW-0067">ATP-binding</keyword>
<dbReference type="Gene3D" id="3.30.470.20">
    <property type="entry name" value="ATP-grasp fold, B domain"/>
    <property type="match status" value="1"/>
</dbReference>
<feature type="non-terminal residue" evidence="5">
    <location>
        <position position="249"/>
    </location>
</feature>
<dbReference type="PANTHER" id="PTHR43585">
    <property type="entry name" value="FUMIPYRROLE BIOSYNTHESIS PROTEIN C"/>
    <property type="match status" value="1"/>
</dbReference>
<feature type="non-terminal residue" evidence="5">
    <location>
        <position position="1"/>
    </location>
</feature>
<gene>
    <name evidence="5" type="ORF">S01H1_66251</name>
</gene>
<dbReference type="GO" id="GO:0016874">
    <property type="term" value="F:ligase activity"/>
    <property type="evidence" value="ECO:0007669"/>
    <property type="project" value="UniProtKB-KW"/>
</dbReference>
<dbReference type="GO" id="GO:0005524">
    <property type="term" value="F:ATP binding"/>
    <property type="evidence" value="ECO:0007669"/>
    <property type="project" value="UniProtKB-KW"/>
</dbReference>
<feature type="domain" description="ATP-grasp" evidence="4">
    <location>
        <begin position="94"/>
        <end position="170"/>
    </location>
</feature>
<dbReference type="PROSITE" id="PS00867">
    <property type="entry name" value="CPSASE_2"/>
    <property type="match status" value="1"/>
</dbReference>
<keyword evidence="1" id="KW-0436">Ligase</keyword>
<dbReference type="EMBL" id="BARS01043792">
    <property type="protein sequence ID" value="GAG29511.1"/>
    <property type="molecule type" value="Genomic_DNA"/>
</dbReference>
<dbReference type="PANTHER" id="PTHR43585:SF2">
    <property type="entry name" value="ATP-GRASP ENZYME FSQD"/>
    <property type="match status" value="1"/>
</dbReference>
<dbReference type="Pfam" id="PF13535">
    <property type="entry name" value="ATP-grasp_4"/>
    <property type="match status" value="1"/>
</dbReference>
<keyword evidence="2" id="KW-0547">Nucleotide-binding</keyword>
<accession>X0XXP4</accession>
<dbReference type="PROSITE" id="PS50975">
    <property type="entry name" value="ATP_GRASP"/>
    <property type="match status" value="1"/>
</dbReference>
<reference evidence="5" key="1">
    <citation type="journal article" date="2014" name="Front. Microbiol.">
        <title>High frequency of phylogenetically diverse reductive dehalogenase-homologous genes in deep subseafloor sedimentary metagenomes.</title>
        <authorList>
            <person name="Kawai M."/>
            <person name="Futagami T."/>
            <person name="Toyoda A."/>
            <person name="Takaki Y."/>
            <person name="Nishi S."/>
            <person name="Hori S."/>
            <person name="Arai W."/>
            <person name="Tsubouchi T."/>
            <person name="Morono Y."/>
            <person name="Uchiyama I."/>
            <person name="Ito T."/>
            <person name="Fujiyama A."/>
            <person name="Inagaki F."/>
            <person name="Takami H."/>
        </authorList>
    </citation>
    <scope>NUCLEOTIDE SEQUENCE</scope>
    <source>
        <strain evidence="5">Expedition CK06-06</strain>
    </source>
</reference>
<evidence type="ECO:0000259" key="4">
    <source>
        <dbReference type="PROSITE" id="PS50975"/>
    </source>
</evidence>
<name>X0XXP4_9ZZZZ</name>
<dbReference type="InterPro" id="IPR011761">
    <property type="entry name" value="ATP-grasp"/>
</dbReference>
<dbReference type="InterPro" id="IPR052032">
    <property type="entry name" value="ATP-dep_AA_Ligase"/>
</dbReference>